<dbReference type="Gene3D" id="3.40.190.10">
    <property type="entry name" value="Periplasmic binding protein-like II"/>
    <property type="match status" value="1"/>
</dbReference>
<sequence length="66" mass="7296">MQFASKSAAQLKAYWSKIIFTGKGQPPREVSPSEKVKKVLADNPHLIGYIDHSEVDANVKVVLSSR</sequence>
<accession>A0ABU1BPP0</accession>
<comment type="caution">
    <text evidence="1">The sequence shown here is derived from an EMBL/GenBank/DDBJ whole genome shotgun (WGS) entry which is preliminary data.</text>
</comment>
<evidence type="ECO:0000313" key="1">
    <source>
        <dbReference type="EMBL" id="MDQ9170892.1"/>
    </source>
</evidence>
<keyword evidence="2" id="KW-1185">Reference proteome</keyword>
<evidence type="ECO:0000313" key="2">
    <source>
        <dbReference type="Proteomes" id="UP001225596"/>
    </source>
</evidence>
<dbReference type="EMBL" id="JAUYVH010000006">
    <property type="protein sequence ID" value="MDQ9170892.1"/>
    <property type="molecule type" value="Genomic_DNA"/>
</dbReference>
<dbReference type="RefSeq" id="WP_338436831.1">
    <property type="nucleotide sequence ID" value="NZ_JAUYVH010000006.1"/>
</dbReference>
<protein>
    <recommendedName>
        <fullName evidence="3">Phosphate ABC transporter substrate-binding protein</fullName>
    </recommendedName>
</protein>
<evidence type="ECO:0008006" key="3">
    <source>
        <dbReference type="Google" id="ProtNLM"/>
    </source>
</evidence>
<dbReference type="Proteomes" id="UP001225596">
    <property type="component" value="Unassembled WGS sequence"/>
</dbReference>
<reference evidence="1 2" key="1">
    <citation type="submission" date="2023-08" db="EMBL/GenBank/DDBJ databases">
        <title>Oxalobacteraceae gen .nov., isolated from river sludge outside the plant.</title>
        <authorList>
            <person name="Zhao S.Y."/>
        </authorList>
    </citation>
    <scope>NUCLEOTIDE SEQUENCE [LARGE SCALE GENOMIC DNA]</scope>
    <source>
        <strain evidence="1 2">R-40</strain>
    </source>
</reference>
<gene>
    <name evidence="1" type="ORF">Q8A64_10770</name>
</gene>
<proteinExistence type="predicted"/>
<name>A0ABU1BPP0_9BURK</name>
<organism evidence="1 2">
    <name type="scientific">Keguizhuia sedimenti</name>
    <dbReference type="NCBI Taxonomy" id="3064264"/>
    <lineage>
        <taxon>Bacteria</taxon>
        <taxon>Pseudomonadati</taxon>
        <taxon>Pseudomonadota</taxon>
        <taxon>Betaproteobacteria</taxon>
        <taxon>Burkholderiales</taxon>
        <taxon>Oxalobacteraceae</taxon>
        <taxon>Keguizhuia</taxon>
    </lineage>
</organism>